<dbReference type="OrthoDB" id="9770043at2"/>
<comment type="caution">
    <text evidence="1">The sequence shown here is derived from an EMBL/GenBank/DDBJ whole genome shotgun (WGS) entry which is preliminary data.</text>
</comment>
<dbReference type="Gene3D" id="3.90.280.10">
    <property type="entry name" value="PEBP-like"/>
    <property type="match status" value="1"/>
</dbReference>
<keyword evidence="2" id="KW-1185">Reference proteome</keyword>
<evidence type="ECO:0000313" key="1">
    <source>
        <dbReference type="EMBL" id="TFW30860.1"/>
    </source>
</evidence>
<dbReference type="PANTHER" id="PTHR30289">
    <property type="entry name" value="UNCHARACTERIZED PROTEIN YBCL-RELATED"/>
    <property type="match status" value="1"/>
</dbReference>
<proteinExistence type="predicted"/>
<reference evidence="1 2" key="1">
    <citation type="submission" date="2019-03" db="EMBL/GenBank/DDBJ databases">
        <title>Draft genome of Massilia hortus sp. nov., a novel bacterial species of the Oxalobacteraceae family.</title>
        <authorList>
            <person name="Peta V."/>
            <person name="Raths R."/>
            <person name="Bucking H."/>
        </authorList>
    </citation>
    <scope>NUCLEOTIDE SEQUENCE [LARGE SCALE GENOMIC DNA]</scope>
    <source>
        <strain evidence="1 2">ONC3</strain>
    </source>
</reference>
<dbReference type="AlphaFoldDB" id="A0A4Y9SZR2"/>
<dbReference type="PANTHER" id="PTHR30289:SF1">
    <property type="entry name" value="PEBP (PHOSPHATIDYLETHANOLAMINE-BINDING PROTEIN) FAMILY PROTEIN"/>
    <property type="match status" value="1"/>
</dbReference>
<dbReference type="CDD" id="cd00865">
    <property type="entry name" value="PEBP_bact_arch"/>
    <property type="match status" value="1"/>
</dbReference>
<dbReference type="InterPro" id="IPR036610">
    <property type="entry name" value="PEBP-like_sf"/>
</dbReference>
<accession>A0A4Y9SZR2</accession>
<dbReference type="NCBIfam" id="TIGR00481">
    <property type="entry name" value="YbhB/YbcL family Raf kinase inhibitor-like protein"/>
    <property type="match status" value="1"/>
</dbReference>
<organism evidence="1 2">
    <name type="scientific">Massilia horti</name>
    <dbReference type="NCBI Taxonomy" id="2562153"/>
    <lineage>
        <taxon>Bacteria</taxon>
        <taxon>Pseudomonadati</taxon>
        <taxon>Pseudomonadota</taxon>
        <taxon>Betaproteobacteria</taxon>
        <taxon>Burkholderiales</taxon>
        <taxon>Oxalobacteraceae</taxon>
        <taxon>Telluria group</taxon>
        <taxon>Massilia</taxon>
    </lineage>
</organism>
<dbReference type="EMBL" id="SPUM01000106">
    <property type="protein sequence ID" value="TFW30860.1"/>
    <property type="molecule type" value="Genomic_DNA"/>
</dbReference>
<sequence length="157" mass="16983">MKLAVHSASFTTESILNPRYTGYGDNLSPALSWSPVPGARSYAIIVEDPDARAASPRVHWLMWNIPAQVTSLPEGVPRQARLRNPPGALQGKNSRGSIGYAGPQPPVGSPPHHYHFQVFALNALLILPGGSDREQLLDAMKGHVLAKGYLIGQFAQR</sequence>
<evidence type="ECO:0000313" key="2">
    <source>
        <dbReference type="Proteomes" id="UP000297258"/>
    </source>
</evidence>
<dbReference type="InterPro" id="IPR005247">
    <property type="entry name" value="YbhB_YbcL/LppC-like"/>
</dbReference>
<gene>
    <name evidence="1" type="ORF">E4O92_15460</name>
</gene>
<dbReference type="InterPro" id="IPR008914">
    <property type="entry name" value="PEBP"/>
</dbReference>
<protein>
    <submittedName>
        <fullName evidence="1">YbhB/YbcL family Raf kinase inhibitor-like protein</fullName>
    </submittedName>
</protein>
<dbReference type="SUPFAM" id="SSF49777">
    <property type="entry name" value="PEBP-like"/>
    <property type="match status" value="1"/>
</dbReference>
<dbReference type="Pfam" id="PF01161">
    <property type="entry name" value="PBP"/>
    <property type="match status" value="1"/>
</dbReference>
<name>A0A4Y9SZR2_9BURK</name>
<dbReference type="Proteomes" id="UP000297258">
    <property type="component" value="Unassembled WGS sequence"/>
</dbReference>